<dbReference type="GO" id="GO:0000156">
    <property type="term" value="F:phosphorelay response regulator activity"/>
    <property type="evidence" value="ECO:0007669"/>
    <property type="project" value="InterPro"/>
</dbReference>
<name>A0A252F5Q5_9FIRM</name>
<reference evidence="2 3" key="1">
    <citation type="submission" date="2017-05" db="EMBL/GenBank/DDBJ databases">
        <title>Butyricicoccus porcorum sp. nov. a butyrate-producing bacterium from the swine intestinal tract.</title>
        <authorList>
            <person name="Trachsel J."/>
            <person name="Humphrey S."/>
            <person name="Allen H.K."/>
        </authorList>
    </citation>
    <scope>NUCLEOTIDE SEQUENCE [LARGE SCALE GENOMIC DNA]</scope>
    <source>
        <strain evidence="2">BB10</strain>
    </source>
</reference>
<accession>A0A252F5Q5</accession>
<dbReference type="Proteomes" id="UP000194903">
    <property type="component" value="Unassembled WGS sequence"/>
</dbReference>
<keyword evidence="3" id="KW-1185">Reference proteome</keyword>
<comment type="caution">
    <text evidence="2">The sequence shown here is derived from an EMBL/GenBank/DDBJ whole genome shotgun (WGS) entry which is preliminary data.</text>
</comment>
<dbReference type="EMBL" id="NHOC01000004">
    <property type="protein sequence ID" value="OUM21042.1"/>
    <property type="molecule type" value="Genomic_DNA"/>
</dbReference>
<evidence type="ECO:0000259" key="1">
    <source>
        <dbReference type="PROSITE" id="PS50930"/>
    </source>
</evidence>
<dbReference type="GO" id="GO:0003677">
    <property type="term" value="F:DNA binding"/>
    <property type="evidence" value="ECO:0007669"/>
    <property type="project" value="InterPro"/>
</dbReference>
<sequence length="149" mass="17075">MKLTLEPQETTELEVIIRGDLNDPQVSQIIAALNAVRAISRLFLYREGKAYLCPVDDILYFEASGGKIFAHTARDMLETQYKLYELADMLRGSGFIQINKSVIVNAHRVLSVEPEFSGNYTAVLKDHNIRLTISRKYFKAFRDYVIKEL</sequence>
<protein>
    <recommendedName>
        <fullName evidence="1">HTH LytTR-type domain-containing protein</fullName>
    </recommendedName>
</protein>
<evidence type="ECO:0000313" key="3">
    <source>
        <dbReference type="Proteomes" id="UP000194903"/>
    </source>
</evidence>
<dbReference type="OrthoDB" id="9808614at2"/>
<dbReference type="Pfam" id="PF04397">
    <property type="entry name" value="LytTR"/>
    <property type="match status" value="1"/>
</dbReference>
<dbReference type="PANTHER" id="PTHR37299:SF4">
    <property type="entry name" value="TRANSCRIPTIONAL REGULATOR"/>
    <property type="match status" value="1"/>
</dbReference>
<organism evidence="2 3">
    <name type="scientific">Butyricicoccus porcorum</name>
    <dbReference type="NCBI Taxonomy" id="1945634"/>
    <lineage>
        <taxon>Bacteria</taxon>
        <taxon>Bacillati</taxon>
        <taxon>Bacillota</taxon>
        <taxon>Clostridia</taxon>
        <taxon>Eubacteriales</taxon>
        <taxon>Butyricicoccaceae</taxon>
        <taxon>Butyricicoccus</taxon>
    </lineage>
</organism>
<gene>
    <name evidence="2" type="ORF">CBW42_05525</name>
</gene>
<dbReference type="InterPro" id="IPR046947">
    <property type="entry name" value="LytR-like"/>
</dbReference>
<dbReference type="RefSeq" id="WP_087018565.1">
    <property type="nucleotide sequence ID" value="NZ_CP178353.1"/>
</dbReference>
<dbReference type="AlphaFoldDB" id="A0A252F5Q5"/>
<dbReference type="PANTHER" id="PTHR37299">
    <property type="entry name" value="TRANSCRIPTIONAL REGULATOR-RELATED"/>
    <property type="match status" value="1"/>
</dbReference>
<dbReference type="InterPro" id="IPR007492">
    <property type="entry name" value="LytTR_DNA-bd_dom"/>
</dbReference>
<feature type="domain" description="HTH LytTR-type" evidence="1">
    <location>
        <begin position="42"/>
        <end position="147"/>
    </location>
</feature>
<proteinExistence type="predicted"/>
<dbReference type="Gene3D" id="2.40.50.1020">
    <property type="entry name" value="LytTr DNA-binding domain"/>
    <property type="match status" value="1"/>
</dbReference>
<evidence type="ECO:0000313" key="2">
    <source>
        <dbReference type="EMBL" id="OUM21042.1"/>
    </source>
</evidence>
<dbReference type="SMART" id="SM00850">
    <property type="entry name" value="LytTR"/>
    <property type="match status" value="1"/>
</dbReference>
<dbReference type="PROSITE" id="PS50930">
    <property type="entry name" value="HTH_LYTTR"/>
    <property type="match status" value="1"/>
</dbReference>